<evidence type="ECO:0000259" key="3">
    <source>
        <dbReference type="PROSITE" id="PS51752"/>
    </source>
</evidence>
<comment type="caution">
    <text evidence="4">The sequence shown here is derived from an EMBL/GenBank/DDBJ whole genome shotgun (WGS) entry which is preliminary data.</text>
</comment>
<sequence length="678" mass="74007">MQLFAVLQVLLLLFVVSVHSATSDENIQLSEAFGGSGGVAFSDVEVVEFEQAASTITISAKERITSVTLRMMTPPELAFSHGGSSGTDYTLTLEEGEYVTSMEVHWGKKLLSKRIFYLKFGTSKNHTIEGGTPTEDKSTITAPEGFQLSGFFGRAEDEIYQIGAIWTRRNAKTKALTDSMGSAWYGNRIRNWVGPAIGHASDSACYRKRELYGSGKSCPLGYSGNGVSCLAQCPIAYPVDCFEECIPQNDDCMGEVLQKTASVVAAVFNTVTAGIFGAVFSSYKNAKKSFLCAANIIGVVKSLIYYLRFQRTTAPQGTVEEMLAVAYQSNVVIFDMPIAVANCMGLEVSKTMKYANVVYIVVENIVKQVIVNGDQIFSSAANVIALLTNASAINDNTDESTVEELQDLLDSNTTCGYQLKNLTDHVVTSVREIRNNTPDISVNDIRYKISRSSLVLKDIPTATNNCMKELLKNKSVESAFETRDLIRKTFGVIVDQLVERNSTDMGQDVAEDDYTLEAANMALVVLGGMDPTGIVWMLSQFVQPTCGPTAFVGEIDDGNLHDALGLKTMDEAFKGSYGTWSKEGDGMMEFIFESTDTKDVTVVVHSGGEVYTKIKVPAGSTVKWKEKILKLQDKVMYLDRWRPSVVGVPLSAGGSLVLWIPRAYDGGHLSMHVRVNTS</sequence>
<feature type="transmembrane region" description="Helical" evidence="1">
    <location>
        <begin position="290"/>
        <end position="307"/>
    </location>
</feature>
<keyword evidence="1" id="KW-0472">Membrane</keyword>
<evidence type="ECO:0000313" key="5">
    <source>
        <dbReference type="Proteomes" id="UP001259832"/>
    </source>
</evidence>
<keyword evidence="1" id="KW-1133">Transmembrane helix</keyword>
<accession>A0AAD9GV07</accession>
<organism evidence="4 5">
    <name type="scientific">Phytophthora citrophthora</name>
    <dbReference type="NCBI Taxonomy" id="4793"/>
    <lineage>
        <taxon>Eukaryota</taxon>
        <taxon>Sar</taxon>
        <taxon>Stramenopiles</taxon>
        <taxon>Oomycota</taxon>
        <taxon>Peronosporomycetes</taxon>
        <taxon>Peronosporales</taxon>
        <taxon>Peronosporaceae</taxon>
        <taxon>Phytophthora</taxon>
    </lineage>
</organism>
<dbReference type="PROSITE" id="PS51752">
    <property type="entry name" value="JACALIN_LECTIN"/>
    <property type="match status" value="1"/>
</dbReference>
<dbReference type="InterPro" id="IPR001229">
    <property type="entry name" value="Jacalin-like_lectin_dom"/>
</dbReference>
<feature type="transmembrane region" description="Helical" evidence="1">
    <location>
        <begin position="261"/>
        <end position="283"/>
    </location>
</feature>
<gene>
    <name evidence="4" type="ORF">P3T76_003623</name>
</gene>
<feature type="domain" description="Jacalin-type lectin" evidence="3">
    <location>
        <begin position="27"/>
        <end position="168"/>
    </location>
</feature>
<evidence type="ECO:0000256" key="2">
    <source>
        <dbReference type="SAM" id="SignalP"/>
    </source>
</evidence>
<dbReference type="InterPro" id="IPR036404">
    <property type="entry name" value="Jacalin-like_lectin_dom_sf"/>
</dbReference>
<name>A0AAD9GV07_9STRA</name>
<protein>
    <recommendedName>
        <fullName evidence="3">Jacalin-type lectin domain-containing protein</fullName>
    </recommendedName>
</protein>
<evidence type="ECO:0000256" key="1">
    <source>
        <dbReference type="SAM" id="Phobius"/>
    </source>
</evidence>
<keyword evidence="5" id="KW-1185">Reference proteome</keyword>
<keyword evidence="2" id="KW-0732">Signal</keyword>
<proteinExistence type="predicted"/>
<reference evidence="4" key="1">
    <citation type="submission" date="2023-08" db="EMBL/GenBank/DDBJ databases">
        <title>Reference Genome Resource for the Citrus Pathogen Phytophthora citrophthora.</title>
        <authorList>
            <person name="Moller H."/>
            <person name="Coetzee B."/>
            <person name="Rose L.J."/>
            <person name="Van Niekerk J.M."/>
        </authorList>
    </citation>
    <scope>NUCLEOTIDE SEQUENCE</scope>
    <source>
        <strain evidence="4">STE-U-9442</strain>
    </source>
</reference>
<feature type="signal peptide" evidence="2">
    <location>
        <begin position="1"/>
        <end position="20"/>
    </location>
</feature>
<feature type="chain" id="PRO_5042262252" description="Jacalin-type lectin domain-containing protein" evidence="2">
    <location>
        <begin position="21"/>
        <end position="678"/>
    </location>
</feature>
<dbReference type="Gene3D" id="2.100.10.30">
    <property type="entry name" value="Jacalin-like lectin domain"/>
    <property type="match status" value="1"/>
</dbReference>
<dbReference type="EMBL" id="JASMQC010000005">
    <property type="protein sequence ID" value="KAK1945090.1"/>
    <property type="molecule type" value="Genomic_DNA"/>
</dbReference>
<dbReference type="SMART" id="SM00915">
    <property type="entry name" value="Jacalin"/>
    <property type="match status" value="1"/>
</dbReference>
<evidence type="ECO:0000313" key="4">
    <source>
        <dbReference type="EMBL" id="KAK1945090.1"/>
    </source>
</evidence>
<keyword evidence="1" id="KW-0812">Transmembrane</keyword>
<dbReference type="AlphaFoldDB" id="A0AAD9GV07"/>
<dbReference type="Pfam" id="PF01419">
    <property type="entry name" value="Jacalin"/>
    <property type="match status" value="1"/>
</dbReference>
<dbReference type="SUPFAM" id="SSF51101">
    <property type="entry name" value="Mannose-binding lectins"/>
    <property type="match status" value="1"/>
</dbReference>
<dbReference type="Proteomes" id="UP001259832">
    <property type="component" value="Unassembled WGS sequence"/>
</dbReference>